<sequence length="123" mass="13563">MRAFKTKDFAKDASRNDVPDTALFEAVSRAEAGLIDAELGKFLIKQRVARIRSGRSRGFRAIAVFRKGDLAVFVHLFGKNEKSSLTPVEESTFREAAKIIAALPQDKIAALVAAGEWIELNNE</sequence>
<gene>
    <name evidence="1" type="ORF">BLTE_21800</name>
</gene>
<accession>A0A348G1R2</accession>
<dbReference type="Pfam" id="PF06296">
    <property type="entry name" value="RelE"/>
    <property type="match status" value="1"/>
</dbReference>
<dbReference type="Proteomes" id="UP000266934">
    <property type="component" value="Chromosome"/>
</dbReference>
<dbReference type="RefSeq" id="WP_126400362.1">
    <property type="nucleotide sequence ID" value="NZ_AP018907.1"/>
</dbReference>
<proteinExistence type="predicted"/>
<dbReference type="OrthoDB" id="9812066at2"/>
<organism evidence="1 2">
    <name type="scientific">Blastochloris tepida</name>
    <dbReference type="NCBI Taxonomy" id="2233851"/>
    <lineage>
        <taxon>Bacteria</taxon>
        <taxon>Pseudomonadati</taxon>
        <taxon>Pseudomonadota</taxon>
        <taxon>Alphaproteobacteria</taxon>
        <taxon>Hyphomicrobiales</taxon>
        <taxon>Blastochloridaceae</taxon>
        <taxon>Blastochloris</taxon>
    </lineage>
</organism>
<evidence type="ECO:0000313" key="1">
    <source>
        <dbReference type="EMBL" id="BBF93495.1"/>
    </source>
</evidence>
<name>A0A348G1R2_9HYPH</name>
<reference evidence="1 2" key="1">
    <citation type="submission" date="2018-08" db="EMBL/GenBank/DDBJ databases">
        <title>Complete genome sequencing of Blastochloris tepida GI.</title>
        <authorList>
            <person name="Tsukatani Y."/>
            <person name="Mori H."/>
        </authorList>
    </citation>
    <scope>NUCLEOTIDE SEQUENCE [LARGE SCALE GENOMIC DNA]</scope>
    <source>
        <strain evidence="1 2">GI</strain>
    </source>
</reference>
<keyword evidence="2" id="KW-1185">Reference proteome</keyword>
<dbReference type="KEGG" id="blag:BLTE_21800"/>
<dbReference type="PIRSF" id="PIRSF018634">
    <property type="entry name" value="UCP018634"/>
    <property type="match status" value="1"/>
</dbReference>
<dbReference type="AlphaFoldDB" id="A0A348G1R2"/>
<protein>
    <submittedName>
        <fullName evidence="1">Addiction module toxin RelE</fullName>
    </submittedName>
</protein>
<dbReference type="EMBL" id="AP018907">
    <property type="protein sequence ID" value="BBF93495.1"/>
    <property type="molecule type" value="Genomic_DNA"/>
</dbReference>
<evidence type="ECO:0000313" key="2">
    <source>
        <dbReference type="Proteomes" id="UP000266934"/>
    </source>
</evidence>
<dbReference type="InterPro" id="IPR009387">
    <property type="entry name" value="HigB-2"/>
</dbReference>